<keyword evidence="4" id="KW-0564">Palmitate</keyword>
<evidence type="ECO:0000256" key="1">
    <source>
        <dbReference type="ARBA" id="ARBA00022475"/>
    </source>
</evidence>
<keyword evidence="2" id="KW-0732">Signal</keyword>
<evidence type="ECO:0000256" key="3">
    <source>
        <dbReference type="ARBA" id="ARBA00023136"/>
    </source>
</evidence>
<reference evidence="7" key="2">
    <citation type="submission" date="2023-07" db="EMBL/GenBank/DDBJ databases">
        <title>Description of Mycobacterium gordonae subsp. intergordonae subsp.nov. and Mycobacterium gordonae subsp. gordonae subsp. nov.</title>
        <authorList>
            <person name="Huang H."/>
        </authorList>
    </citation>
    <scope>NUCLEOTIDE SEQUENCE [LARGE SCALE GENOMIC DNA]</scope>
    <source>
        <strain evidence="7">24</strain>
    </source>
</reference>
<reference evidence="7" key="1">
    <citation type="submission" date="2020-07" db="EMBL/GenBank/DDBJ databases">
        <title>Description of Mycobacterium gordonae subsp. intergordonae subsp.nov. and Mycobacterium gordonae subsp. gordonae subsp. nov.</title>
        <authorList>
            <person name="Yu X."/>
        </authorList>
    </citation>
    <scope>NUCLEOTIDE SEQUENCE [LARGE SCALE GENOMIC DNA]</scope>
    <source>
        <strain evidence="7">24</strain>
    </source>
</reference>
<organism evidence="6 7">
    <name type="scientific">Mycobacterium vicinigordonae</name>
    <dbReference type="NCBI Taxonomy" id="1719132"/>
    <lineage>
        <taxon>Bacteria</taxon>
        <taxon>Bacillati</taxon>
        <taxon>Actinomycetota</taxon>
        <taxon>Actinomycetes</taxon>
        <taxon>Mycobacteriales</taxon>
        <taxon>Mycobacteriaceae</taxon>
        <taxon>Mycobacterium</taxon>
    </lineage>
</organism>
<dbReference type="Pfam" id="PF05481">
    <property type="entry name" value="Myco_19_kDa"/>
    <property type="match status" value="1"/>
</dbReference>
<keyword evidence="1" id="KW-1003">Cell membrane</keyword>
<dbReference type="RefSeq" id="WP_180918578.1">
    <property type="nucleotide sequence ID" value="NZ_CP059165.1"/>
</dbReference>
<name>A0A7D6HXB0_9MYCO</name>
<dbReference type="EMBL" id="CP059165">
    <property type="protein sequence ID" value="QLL09832.1"/>
    <property type="molecule type" value="Genomic_DNA"/>
</dbReference>
<dbReference type="GO" id="GO:0016020">
    <property type="term" value="C:membrane"/>
    <property type="evidence" value="ECO:0007669"/>
    <property type="project" value="InterPro"/>
</dbReference>
<dbReference type="InterPro" id="IPR008691">
    <property type="entry name" value="LpqH"/>
</dbReference>
<keyword evidence="3" id="KW-0472">Membrane</keyword>
<keyword evidence="7" id="KW-1185">Reference proteome</keyword>
<evidence type="ECO:0000313" key="7">
    <source>
        <dbReference type="Proteomes" id="UP000510682"/>
    </source>
</evidence>
<evidence type="ECO:0000313" key="6">
    <source>
        <dbReference type="EMBL" id="QLL09832.1"/>
    </source>
</evidence>
<evidence type="ECO:0000256" key="5">
    <source>
        <dbReference type="ARBA" id="ARBA00023288"/>
    </source>
</evidence>
<dbReference type="KEGG" id="mgor:H0P51_13825"/>
<proteinExistence type="predicted"/>
<dbReference type="Proteomes" id="UP000510682">
    <property type="component" value="Chromosome"/>
</dbReference>
<accession>A0A7D6HXB0</accession>
<sequence>MQRHNLAAVSVLLMSVAGCSSEPIAAKPPTGTLLAGTAQVTMNGTTTIPIHEVECQSVANGFTVIEIGTGPGITVLLGSDTQTPKSLTFNDFDGFSGGYWQNLEGSAQFGMVAQTYTFTGSAVGFGTKEPHTRTTNDFTVKVAC</sequence>
<evidence type="ECO:0000256" key="4">
    <source>
        <dbReference type="ARBA" id="ARBA00023139"/>
    </source>
</evidence>
<evidence type="ECO:0000256" key="2">
    <source>
        <dbReference type="ARBA" id="ARBA00022729"/>
    </source>
</evidence>
<gene>
    <name evidence="6" type="ORF">H0P51_13825</name>
</gene>
<keyword evidence="5 6" id="KW-0449">Lipoprotein</keyword>
<dbReference type="PROSITE" id="PS51257">
    <property type="entry name" value="PROKAR_LIPOPROTEIN"/>
    <property type="match status" value="1"/>
</dbReference>
<dbReference type="AlphaFoldDB" id="A0A7D6HXB0"/>
<protein>
    <submittedName>
        <fullName evidence="6">Lipoprotein LpqH</fullName>
    </submittedName>
</protein>